<sequence length="279" mass="31651">MGITTRYRDASRFRRALKSRAKRKTTVTTTRVTKRARPYAKRRTNAKRNIRPRHILYNRLLSNKVLTTLHYCDTKTIDPGTSMDSHLFALNNINDPDFSGAGHRPGFHVQWAALYGNYRVISCAWNVTLAPFRRPVQGGLVDGDAVSRVRPDSTHHDMQLNPVILFTEVSDTSTMHFTESGDLNFLRETGKTQDRVKYRMTTGDPYKTYSFSGRVAMKDLHIDPDSADESTTMGNNPTDPAYIAIGAMTKDGGLCSDYRMDVRLRYYVELSDPIDVNTS</sequence>
<evidence type="ECO:0000313" key="1">
    <source>
        <dbReference type="EMBL" id="APA62658.1"/>
    </source>
</evidence>
<proteinExistence type="predicted"/>
<reference evidence="1" key="1">
    <citation type="journal article" date="2017" name="PLoS ONE">
        <title>Novel circular single-stranded DNA viruses among an asteroid, echinoid and holothurian (Phylum: Echinodermata).</title>
        <authorList>
            <person name="Jackson E.W."/>
            <person name="Bistolas K.S.I."/>
            <person name="Button J.B."/>
            <person name="Hewson I."/>
        </authorList>
    </citation>
    <scope>NUCLEOTIDE SEQUENCE</scope>
</reference>
<name>A0A1I9XGD6_9VIRU</name>
<protein>
    <submittedName>
        <fullName evidence="1">Putative capsid protein</fullName>
    </submittedName>
</protein>
<dbReference type="EMBL" id="KX246261">
    <property type="protein sequence ID" value="APA62658.1"/>
    <property type="molecule type" value="Genomic_DNA"/>
</dbReference>
<organism evidence="1">
    <name type="scientific">uncultured virus</name>
    <dbReference type="NCBI Taxonomy" id="340016"/>
    <lineage>
        <taxon>Viruses</taxon>
        <taxon>environmental samples</taxon>
    </lineage>
</organism>
<accession>A0A1I9XGD6</accession>